<protein>
    <submittedName>
        <fullName evidence="7">MauE/DoxX family redox-associated membrane protein</fullName>
    </submittedName>
</protein>
<dbReference type="InterPro" id="IPR009908">
    <property type="entry name" value="Methylamine_util_MauE"/>
</dbReference>
<reference evidence="8" key="1">
    <citation type="journal article" date="2019" name="Int. J. Syst. Evol. Microbiol.">
        <title>The Global Catalogue of Microorganisms (GCM) 10K type strain sequencing project: providing services to taxonomists for standard genome sequencing and annotation.</title>
        <authorList>
            <consortium name="The Broad Institute Genomics Platform"/>
            <consortium name="The Broad Institute Genome Sequencing Center for Infectious Disease"/>
            <person name="Wu L."/>
            <person name="Ma J."/>
        </authorList>
    </citation>
    <scope>NUCLEOTIDE SEQUENCE [LARGE SCALE GENOMIC DNA]</scope>
    <source>
        <strain evidence="8">KCTC 52924</strain>
    </source>
</reference>
<evidence type="ECO:0000256" key="3">
    <source>
        <dbReference type="ARBA" id="ARBA00022989"/>
    </source>
</evidence>
<keyword evidence="3 5" id="KW-1133">Transmembrane helix</keyword>
<accession>A0ABW5VMH5</accession>
<feature type="transmembrane region" description="Helical" evidence="5">
    <location>
        <begin position="6"/>
        <end position="29"/>
    </location>
</feature>
<keyword evidence="4 5" id="KW-0472">Membrane</keyword>
<gene>
    <name evidence="7" type="ORF">ACFS1K_17335</name>
</gene>
<keyword evidence="2 5" id="KW-0812">Transmembrane</keyword>
<proteinExistence type="predicted"/>
<feature type="transmembrane region" description="Helical" evidence="5">
    <location>
        <begin position="65"/>
        <end position="85"/>
    </location>
</feature>
<name>A0ABW5VMH5_9FLAO</name>
<evidence type="ECO:0000259" key="6">
    <source>
        <dbReference type="Pfam" id="PF07291"/>
    </source>
</evidence>
<feature type="domain" description="Methylamine utilisation protein MauE" evidence="6">
    <location>
        <begin position="8"/>
        <end position="90"/>
    </location>
</feature>
<comment type="subcellular location">
    <subcellularLocation>
        <location evidence="1">Membrane</location>
        <topology evidence="1">Multi-pass membrane protein</topology>
    </subcellularLocation>
</comment>
<dbReference type="PANTHER" id="PTHR36974:SF1">
    <property type="entry name" value="DOXX FAMILY MEMBRANE PROTEIN"/>
    <property type="match status" value="1"/>
</dbReference>
<feature type="transmembrane region" description="Helical" evidence="5">
    <location>
        <begin position="41"/>
        <end position="59"/>
    </location>
</feature>
<dbReference type="Pfam" id="PF07291">
    <property type="entry name" value="MauE"/>
    <property type="match status" value="1"/>
</dbReference>
<feature type="transmembrane region" description="Helical" evidence="5">
    <location>
        <begin position="97"/>
        <end position="117"/>
    </location>
</feature>
<organism evidence="7 8">
    <name type="scientific">Arenibacter antarcticus</name>
    <dbReference type="NCBI Taxonomy" id="2040469"/>
    <lineage>
        <taxon>Bacteria</taxon>
        <taxon>Pseudomonadati</taxon>
        <taxon>Bacteroidota</taxon>
        <taxon>Flavobacteriia</taxon>
        <taxon>Flavobacteriales</taxon>
        <taxon>Flavobacteriaceae</taxon>
        <taxon>Arenibacter</taxon>
    </lineage>
</organism>
<evidence type="ECO:0000256" key="4">
    <source>
        <dbReference type="ARBA" id="ARBA00023136"/>
    </source>
</evidence>
<sequence length="120" mass="13835">MTYPWHLYLMAILYLVAGTMHFIQPNVYLRIMPRYLPHPKLLVALSGLTEILLGVGLCFGATKDISIYGIMAMLTVFLLVHFYMLKGKKEAAGIPRWILILRIPLQLALIYWAYYYLGNI</sequence>
<keyword evidence="8" id="KW-1185">Reference proteome</keyword>
<evidence type="ECO:0000256" key="5">
    <source>
        <dbReference type="SAM" id="Phobius"/>
    </source>
</evidence>
<evidence type="ECO:0000256" key="1">
    <source>
        <dbReference type="ARBA" id="ARBA00004141"/>
    </source>
</evidence>
<dbReference type="RefSeq" id="WP_251808255.1">
    <property type="nucleotide sequence ID" value="NZ_CP166679.1"/>
</dbReference>
<dbReference type="Proteomes" id="UP001597532">
    <property type="component" value="Unassembled WGS sequence"/>
</dbReference>
<evidence type="ECO:0000313" key="7">
    <source>
        <dbReference type="EMBL" id="MFD2791540.1"/>
    </source>
</evidence>
<evidence type="ECO:0000256" key="2">
    <source>
        <dbReference type="ARBA" id="ARBA00022692"/>
    </source>
</evidence>
<evidence type="ECO:0000313" key="8">
    <source>
        <dbReference type="Proteomes" id="UP001597532"/>
    </source>
</evidence>
<dbReference type="EMBL" id="JBHUOK010000033">
    <property type="protein sequence ID" value="MFD2791540.1"/>
    <property type="molecule type" value="Genomic_DNA"/>
</dbReference>
<comment type="caution">
    <text evidence="7">The sequence shown here is derived from an EMBL/GenBank/DDBJ whole genome shotgun (WGS) entry which is preliminary data.</text>
</comment>
<dbReference type="PANTHER" id="PTHR36974">
    <property type="entry name" value="MEMBRANE PROTEIN-RELATED"/>
    <property type="match status" value="1"/>
</dbReference>